<dbReference type="Proteomes" id="UP000823941">
    <property type="component" value="Chromosome 1"/>
</dbReference>
<dbReference type="Pfam" id="PF12070">
    <property type="entry name" value="SCAI"/>
    <property type="match status" value="1"/>
</dbReference>
<feature type="region of interest" description="Disordered" evidence="1">
    <location>
        <begin position="29"/>
        <end position="350"/>
    </location>
</feature>
<evidence type="ECO:0008006" key="4">
    <source>
        <dbReference type="Google" id="ProtNLM"/>
    </source>
</evidence>
<evidence type="ECO:0000313" key="3">
    <source>
        <dbReference type="Proteomes" id="UP000823941"/>
    </source>
</evidence>
<dbReference type="InterPro" id="IPR022709">
    <property type="entry name" value="SCAI"/>
</dbReference>
<organism evidence="2 3">
    <name type="scientific">Plutella xylostella</name>
    <name type="common">Diamondback moth</name>
    <name type="synonym">Plutella maculipennis</name>
    <dbReference type="NCBI Taxonomy" id="51655"/>
    <lineage>
        <taxon>Eukaryota</taxon>
        <taxon>Metazoa</taxon>
        <taxon>Ecdysozoa</taxon>
        <taxon>Arthropoda</taxon>
        <taxon>Hexapoda</taxon>
        <taxon>Insecta</taxon>
        <taxon>Pterygota</taxon>
        <taxon>Neoptera</taxon>
        <taxon>Endopterygota</taxon>
        <taxon>Lepidoptera</taxon>
        <taxon>Glossata</taxon>
        <taxon>Ditrysia</taxon>
        <taxon>Yponomeutoidea</taxon>
        <taxon>Plutellidae</taxon>
        <taxon>Plutella</taxon>
    </lineage>
</organism>
<gene>
    <name evidence="2" type="ORF">JYU34_000519</name>
</gene>
<name>A0ABQ7R7Y5_PLUXY</name>
<reference evidence="2 3" key="1">
    <citation type="submission" date="2021-06" db="EMBL/GenBank/DDBJ databases">
        <title>A haploid diamondback moth (Plutella xylostella L.) genome assembly resolves 31 chromosomes and identifies a diamide resistance mutation.</title>
        <authorList>
            <person name="Ward C.M."/>
            <person name="Perry K.D."/>
            <person name="Baker G."/>
            <person name="Powis K."/>
            <person name="Heckel D.G."/>
            <person name="Baxter S.W."/>
        </authorList>
    </citation>
    <scope>NUCLEOTIDE SEQUENCE [LARGE SCALE GENOMIC DNA]</scope>
    <source>
        <strain evidence="2 3">LV</strain>
        <tissue evidence="2">Single pupa</tissue>
    </source>
</reference>
<proteinExistence type="predicted"/>
<comment type="caution">
    <text evidence="2">The sequence shown here is derived from an EMBL/GenBank/DDBJ whole genome shotgun (WGS) entry which is preliminary data.</text>
</comment>
<evidence type="ECO:0000313" key="2">
    <source>
        <dbReference type="EMBL" id="KAG7313401.1"/>
    </source>
</evidence>
<accession>A0ABQ7R7Y5</accession>
<evidence type="ECO:0000256" key="1">
    <source>
        <dbReference type="SAM" id="MobiDB-lite"/>
    </source>
</evidence>
<keyword evidence="3" id="KW-1185">Reference proteome</keyword>
<protein>
    <recommendedName>
        <fullName evidence="4">Protein SCAI</fullName>
    </recommendedName>
</protein>
<dbReference type="EMBL" id="JAHIBW010000001">
    <property type="protein sequence ID" value="KAG7313401.1"/>
    <property type="molecule type" value="Genomic_DNA"/>
</dbReference>
<dbReference type="PANTHER" id="PTHR21243">
    <property type="entry name" value="PROTEIN SCAI"/>
    <property type="match status" value="1"/>
</dbReference>
<sequence length="792" mass="89445">MYRESSPWSGVWRLRGVFNRRRCSPRQSVSRCRRCCTSRPPLARSSMSDKTRAHPSTSKARPLPPVSDLPREKPSNARSIPPDLPRQHPSTSHARTVPPDVPREHPSKSHGRILPSVSDLPRQHTSTSRTKSLPPVSKLPEENLSKSHAKSRPPVSKLHGEYPSTSHGRSLPPVSDLPRERPSRSRARINPPVSNLPGEYPSTSYARPLPPVSNLPGEQPSTSKARLPGEQPSTSKARLPGEQPSTSKTRLPGERPSTSKARLPGEQPSTSKTRLPGEQPSTSKARLPGEQPSTSKVKSLPPVSKLPGEYPSKSHASTHPPHLDGEQPSTSKARCLPPVSNLHGEQPSTSKARVLPAISKLPGEYPSTSKAKPMQPLSSVPREFQYMDSDTIQRLTLGISPPSHVVAWHGPIRVVTYDDEEYEKFLDAQQFYAPEESDFNTHPGPSHYRRRGLPPGPLRLSDSSMVGSHANLTEHERKVIIEFCHLLEKSKQLFNGLRDLPQYGHKQWYAHFGRTFDVYTKIWKYQQQHRETLDMKYGLKRWQIGEIASKIGQLYYHFYLRTSETAYLNEAYSFYYAIRGRSYYTKAVKEDRSDLMVKKLRYYARFIVVCLLLKKMKLVRELIKELVNQIVDYGNTYDPEDQMEWSVVVDEVKSFVKAEPAVMVLTDDNFPVTLSHRLTALTSAPVERSHLMTLTLEEIVIIGSRSEQVKFSELTMDMFRILQTLERESREDFLPTYDGSPRARGYPSTPGAPAARGSYYSILFYSILGGLKLLYVTRVEPYMLLALRKSLG</sequence>
<feature type="compositionally biased region" description="Polar residues" evidence="1">
    <location>
        <begin position="267"/>
        <end position="284"/>
    </location>
</feature>
<feature type="region of interest" description="Disordered" evidence="1">
    <location>
        <begin position="435"/>
        <end position="454"/>
    </location>
</feature>